<proteinExistence type="predicted"/>
<keyword evidence="2" id="KW-1185">Reference proteome</keyword>
<gene>
    <name evidence="1" type="ORF">GL263_23230</name>
</gene>
<evidence type="ECO:0000313" key="1">
    <source>
        <dbReference type="EMBL" id="MBB1246442.1"/>
    </source>
</evidence>
<accession>A0ABR6EM72</accession>
<organism evidence="1 2">
    <name type="scientific">Streptomyces durbertensis</name>
    <dbReference type="NCBI Taxonomy" id="2448886"/>
    <lineage>
        <taxon>Bacteria</taxon>
        <taxon>Bacillati</taxon>
        <taxon>Actinomycetota</taxon>
        <taxon>Actinomycetes</taxon>
        <taxon>Kitasatosporales</taxon>
        <taxon>Streptomycetaceae</taxon>
        <taxon>Streptomyces</taxon>
    </lineage>
</organism>
<evidence type="ECO:0008006" key="3">
    <source>
        <dbReference type="Google" id="ProtNLM"/>
    </source>
</evidence>
<comment type="caution">
    <text evidence="1">The sequence shown here is derived from an EMBL/GenBank/DDBJ whole genome shotgun (WGS) entry which is preliminary data.</text>
</comment>
<name>A0ABR6EM72_9ACTN</name>
<dbReference type="Proteomes" id="UP000766698">
    <property type="component" value="Unassembled WGS sequence"/>
</dbReference>
<dbReference type="RefSeq" id="WP_182857701.1">
    <property type="nucleotide sequence ID" value="NZ_WMLF01000493.1"/>
</dbReference>
<reference evidence="2" key="1">
    <citation type="journal article" date="2020" name="Syst. Appl. Microbiol.">
        <title>Streptomyces alkaliterrae sp. nov., isolated from an alkaline soil, and emended descriptions of Streptomyces alkaliphilus, Streptomyces calidiresistens and Streptomyces durbertensis.</title>
        <authorList>
            <person name="Swiecimska M."/>
            <person name="Golinska P."/>
            <person name="Nouioui I."/>
            <person name="Wypij M."/>
            <person name="Rai M."/>
            <person name="Sangal V."/>
            <person name="Goodfellow M."/>
        </authorList>
    </citation>
    <scope>NUCLEOTIDE SEQUENCE [LARGE SCALE GENOMIC DNA]</scope>
    <source>
        <strain evidence="2">DSM 104538</strain>
    </source>
</reference>
<protein>
    <recommendedName>
        <fullName evidence="3">Transposase</fullName>
    </recommendedName>
</protein>
<evidence type="ECO:0000313" key="2">
    <source>
        <dbReference type="Proteomes" id="UP000766698"/>
    </source>
</evidence>
<dbReference type="EMBL" id="WMLF01000493">
    <property type="protein sequence ID" value="MBB1246442.1"/>
    <property type="molecule type" value="Genomic_DNA"/>
</dbReference>
<sequence length="113" mass="12794">MCDAFVAWMSSFDLVRIGWRRGCALVFWLEDLIGARRCETGSPWRKLTSRAQAVMLLVWLAKCEAFAQVAAHFGVATDTAWRYVNEGLDLLAPPWNRPWPPPARSVDSYSMSS</sequence>